<dbReference type="InterPro" id="IPR001345">
    <property type="entry name" value="PG/BPGM_mutase_AS"/>
</dbReference>
<evidence type="ECO:0000313" key="2">
    <source>
        <dbReference type="Proteomes" id="UP000268093"/>
    </source>
</evidence>
<dbReference type="InterPro" id="IPR052765">
    <property type="entry name" value="PGM-Related"/>
</dbReference>
<dbReference type="Proteomes" id="UP000268093">
    <property type="component" value="Unassembled WGS sequence"/>
</dbReference>
<dbReference type="AlphaFoldDB" id="A0A433CYH5"/>
<sequence>MPRPTHIILVRHGESEGNLDHSLFQRKPDHRHKLTERGHEQAFTAGRRLRELLEGGNKVQFYVSPYQRTRETFRGLMRGLTGLGEEKADVGEGERWKGKVTYFEEPRLREQDWGNYQPDEQRMREIRSERQQYGHLFCLPASFSITISSSIFPTVSIVYLAASRHHDRFLTRLPLTPHLFPRFRRLRPSLHLHRHPASRIRAYRLPRQVRNSDSRIVDPALLDEVVSLSIRRI</sequence>
<dbReference type="SMART" id="SM00855">
    <property type="entry name" value="PGAM"/>
    <property type="match status" value="1"/>
</dbReference>
<dbReference type="Gene3D" id="3.40.50.1240">
    <property type="entry name" value="Phosphoglycerate mutase-like"/>
    <property type="match status" value="1"/>
</dbReference>
<accession>A0A433CYH5</accession>
<name>A0A433CYH5_9FUNG</name>
<dbReference type="CDD" id="cd07067">
    <property type="entry name" value="HP_PGM_like"/>
    <property type="match status" value="1"/>
</dbReference>
<reference evidence="1 2" key="1">
    <citation type="journal article" date="2018" name="New Phytol.">
        <title>Phylogenomics of Endogonaceae and evolution of mycorrhizas within Mucoromycota.</title>
        <authorList>
            <person name="Chang Y."/>
            <person name="Desiro A."/>
            <person name="Na H."/>
            <person name="Sandor L."/>
            <person name="Lipzen A."/>
            <person name="Clum A."/>
            <person name="Barry K."/>
            <person name="Grigoriev I.V."/>
            <person name="Martin F.M."/>
            <person name="Stajich J.E."/>
            <person name="Smith M.E."/>
            <person name="Bonito G."/>
            <person name="Spatafora J.W."/>
        </authorList>
    </citation>
    <scope>NUCLEOTIDE SEQUENCE [LARGE SCALE GENOMIC DNA]</scope>
    <source>
        <strain evidence="1 2">GMNB39</strain>
    </source>
</reference>
<dbReference type="OrthoDB" id="10261749at2759"/>
<comment type="caution">
    <text evidence="1">The sequence shown here is derived from an EMBL/GenBank/DDBJ whole genome shotgun (WGS) entry which is preliminary data.</text>
</comment>
<evidence type="ECO:0000313" key="1">
    <source>
        <dbReference type="EMBL" id="RUP43637.1"/>
    </source>
</evidence>
<keyword evidence="2" id="KW-1185">Reference proteome</keyword>
<dbReference type="PANTHER" id="PTHR46192">
    <property type="entry name" value="BROAD-RANGE ACID PHOSPHATASE DET1"/>
    <property type="match status" value="1"/>
</dbReference>
<protein>
    <submittedName>
        <fullName evidence="1">Histidine phosphatase superfamily</fullName>
    </submittedName>
</protein>
<dbReference type="EMBL" id="RBNI01010575">
    <property type="protein sequence ID" value="RUP43637.1"/>
    <property type="molecule type" value="Genomic_DNA"/>
</dbReference>
<dbReference type="SUPFAM" id="SSF53254">
    <property type="entry name" value="Phosphoglycerate mutase-like"/>
    <property type="match status" value="1"/>
</dbReference>
<dbReference type="InterPro" id="IPR029033">
    <property type="entry name" value="His_PPase_superfam"/>
</dbReference>
<proteinExistence type="predicted"/>
<dbReference type="Pfam" id="PF00300">
    <property type="entry name" value="His_Phos_1"/>
    <property type="match status" value="1"/>
</dbReference>
<gene>
    <name evidence="1" type="ORF">BC936DRAFT_136918</name>
</gene>
<dbReference type="PROSITE" id="PS00175">
    <property type="entry name" value="PG_MUTASE"/>
    <property type="match status" value="1"/>
</dbReference>
<dbReference type="GO" id="GO:0003824">
    <property type="term" value="F:catalytic activity"/>
    <property type="evidence" value="ECO:0007669"/>
    <property type="project" value="InterPro"/>
</dbReference>
<organism evidence="1 2">
    <name type="scientific">Jimgerdemannia flammicorona</name>
    <dbReference type="NCBI Taxonomy" id="994334"/>
    <lineage>
        <taxon>Eukaryota</taxon>
        <taxon>Fungi</taxon>
        <taxon>Fungi incertae sedis</taxon>
        <taxon>Mucoromycota</taxon>
        <taxon>Mucoromycotina</taxon>
        <taxon>Endogonomycetes</taxon>
        <taxon>Endogonales</taxon>
        <taxon>Endogonaceae</taxon>
        <taxon>Jimgerdemannia</taxon>
    </lineage>
</organism>
<dbReference type="InterPro" id="IPR013078">
    <property type="entry name" value="His_Pase_superF_clade-1"/>
</dbReference>